<proteinExistence type="predicted"/>
<keyword evidence="2" id="KW-1185">Reference proteome</keyword>
<gene>
    <name evidence="1" type="ORF">SAMN02910323_0303</name>
</gene>
<sequence>MVYIPILIIKKRCSPFASNAGAAARIIKDLQGRSGKIKVAECDDGIVLDAEALTISPSEGEKITGKEED</sequence>
<protein>
    <submittedName>
        <fullName evidence="1">Uncharacterized protein</fullName>
    </submittedName>
</protein>
<dbReference type="AlphaFoldDB" id="A0A1K1LRL4"/>
<dbReference type="Proteomes" id="UP000182958">
    <property type="component" value="Unassembled WGS sequence"/>
</dbReference>
<reference evidence="2" key="1">
    <citation type="submission" date="2016-11" db="EMBL/GenBank/DDBJ databases">
        <authorList>
            <person name="Varghese N."/>
            <person name="Submissions S."/>
        </authorList>
    </citation>
    <scope>NUCLEOTIDE SEQUENCE [LARGE SCALE GENOMIC DNA]</scope>
    <source>
        <strain evidence="2">C3</strain>
    </source>
</reference>
<organism evidence="1 2">
    <name type="scientific">Selenomonas ruminantium</name>
    <dbReference type="NCBI Taxonomy" id="971"/>
    <lineage>
        <taxon>Bacteria</taxon>
        <taxon>Bacillati</taxon>
        <taxon>Bacillota</taxon>
        <taxon>Negativicutes</taxon>
        <taxon>Selenomonadales</taxon>
        <taxon>Selenomonadaceae</taxon>
        <taxon>Selenomonas</taxon>
    </lineage>
</organism>
<accession>A0A1K1LRL4</accession>
<evidence type="ECO:0000313" key="2">
    <source>
        <dbReference type="Proteomes" id="UP000182958"/>
    </source>
</evidence>
<dbReference type="EMBL" id="FPJA01000004">
    <property type="protein sequence ID" value="SFW13565.1"/>
    <property type="molecule type" value="Genomic_DNA"/>
</dbReference>
<name>A0A1K1LRL4_SELRU</name>
<evidence type="ECO:0000313" key="1">
    <source>
        <dbReference type="EMBL" id="SFW13565.1"/>
    </source>
</evidence>